<keyword evidence="3" id="KW-1185">Reference proteome</keyword>
<dbReference type="InterPro" id="IPR002110">
    <property type="entry name" value="Ankyrin_rpt"/>
</dbReference>
<dbReference type="Gene3D" id="1.25.40.20">
    <property type="entry name" value="Ankyrin repeat-containing domain"/>
    <property type="match status" value="1"/>
</dbReference>
<dbReference type="Proteomes" id="UP001590951">
    <property type="component" value="Unassembled WGS sequence"/>
</dbReference>
<evidence type="ECO:0000256" key="1">
    <source>
        <dbReference type="PROSITE-ProRule" id="PRU00023"/>
    </source>
</evidence>
<feature type="repeat" description="ANK" evidence="1">
    <location>
        <begin position="109"/>
        <end position="144"/>
    </location>
</feature>
<keyword evidence="1" id="KW-0040">ANK repeat</keyword>
<comment type="caution">
    <text evidence="2">The sequence shown here is derived from an EMBL/GenBank/DDBJ whole genome shotgun (WGS) entry which is preliminary data.</text>
</comment>
<evidence type="ECO:0000313" key="2">
    <source>
        <dbReference type="EMBL" id="KAL2053842.1"/>
    </source>
</evidence>
<accession>A0ABR4B7K1</accession>
<reference evidence="2 3" key="1">
    <citation type="submission" date="2024-09" db="EMBL/GenBank/DDBJ databases">
        <title>Rethinking Asexuality: The Enigmatic Case of Functional Sexual Genes in Lepraria (Stereocaulaceae).</title>
        <authorList>
            <person name="Doellman M."/>
            <person name="Sun Y."/>
            <person name="Barcenas-Pena A."/>
            <person name="Lumbsch H.T."/>
            <person name="Grewe F."/>
        </authorList>
    </citation>
    <scope>NUCLEOTIDE SEQUENCE [LARGE SCALE GENOMIC DNA]</scope>
    <source>
        <strain evidence="2 3">Grewe 0041</strain>
    </source>
</reference>
<evidence type="ECO:0000313" key="3">
    <source>
        <dbReference type="Proteomes" id="UP001590951"/>
    </source>
</evidence>
<sequence length="337" mass="37984">MGSLDYKLDFVWTLWISFVDYNFGTYLATPEGPDEIIGDFDQCARMTEAALEHGCDVDNVMRYGTIRPTTLLFDLAGRWPLGIVKSPAFVKALRYLIANGYDMEERNLEGNTPLLLATKVYEPHAVICIKAFIEAGSDIHAINITGQGALHCVLAAPDGVPLSVTASSEALVNWNAPEFEANWIDTPNYHYWCTQEYYTESNDHASDYNDDGFEQYPLLYRDGAEKAEGDGPANELSIDYISCRDDNWDDHVIQNPVHVLQKRLRFKILTLLEGGYDPNLVNKAGKTPSHYAEREGIPAVELGTYKQRIHAGRRKWPMDEGFTVIDAYMVCRLERPG</sequence>
<name>A0ABR4B7K1_9LECA</name>
<gene>
    <name evidence="2" type="ORF">ABVK25_005771</name>
</gene>
<dbReference type="PROSITE" id="PS50088">
    <property type="entry name" value="ANK_REPEAT"/>
    <property type="match status" value="1"/>
</dbReference>
<protein>
    <submittedName>
        <fullName evidence="2">Uncharacterized protein</fullName>
    </submittedName>
</protein>
<dbReference type="EMBL" id="JBHFEH010000018">
    <property type="protein sequence ID" value="KAL2053842.1"/>
    <property type="molecule type" value="Genomic_DNA"/>
</dbReference>
<organism evidence="2 3">
    <name type="scientific">Lepraria finkii</name>
    <dbReference type="NCBI Taxonomy" id="1340010"/>
    <lineage>
        <taxon>Eukaryota</taxon>
        <taxon>Fungi</taxon>
        <taxon>Dikarya</taxon>
        <taxon>Ascomycota</taxon>
        <taxon>Pezizomycotina</taxon>
        <taxon>Lecanoromycetes</taxon>
        <taxon>OSLEUM clade</taxon>
        <taxon>Lecanoromycetidae</taxon>
        <taxon>Lecanorales</taxon>
        <taxon>Lecanorineae</taxon>
        <taxon>Stereocaulaceae</taxon>
        <taxon>Lepraria</taxon>
    </lineage>
</organism>
<proteinExistence type="predicted"/>
<dbReference type="InterPro" id="IPR036770">
    <property type="entry name" value="Ankyrin_rpt-contain_sf"/>
</dbReference>
<dbReference type="SUPFAM" id="SSF48403">
    <property type="entry name" value="Ankyrin repeat"/>
    <property type="match status" value="1"/>
</dbReference>